<dbReference type="EMBL" id="RCNR01000072">
    <property type="protein sequence ID" value="MUH38191.1"/>
    <property type="molecule type" value="Genomic_DNA"/>
</dbReference>
<dbReference type="Pfam" id="PF12770">
    <property type="entry name" value="CHAT"/>
    <property type="match status" value="1"/>
</dbReference>
<feature type="repeat" description="TPR" evidence="1">
    <location>
        <begin position="269"/>
        <end position="302"/>
    </location>
</feature>
<dbReference type="InterPro" id="IPR024983">
    <property type="entry name" value="CHAT_dom"/>
</dbReference>
<evidence type="ECO:0000313" key="4">
    <source>
        <dbReference type="EMBL" id="MUH38191.1"/>
    </source>
</evidence>
<proteinExistence type="predicted"/>
<protein>
    <submittedName>
        <fullName evidence="4">CHAT domain-containing protein</fullName>
    </submittedName>
</protein>
<keyword evidence="2" id="KW-0472">Membrane</keyword>
<dbReference type="SUPFAM" id="SSF48452">
    <property type="entry name" value="TPR-like"/>
    <property type="match status" value="2"/>
</dbReference>
<evidence type="ECO:0000313" key="5">
    <source>
        <dbReference type="Proteomes" id="UP000540519"/>
    </source>
</evidence>
<feature type="domain" description="CHAT" evidence="3">
    <location>
        <begin position="612"/>
        <end position="875"/>
    </location>
</feature>
<dbReference type="RefSeq" id="WP_155601265.1">
    <property type="nucleotide sequence ID" value="NZ_RCNR01000072.1"/>
</dbReference>
<dbReference type="InterPro" id="IPR019734">
    <property type="entry name" value="TPR_rpt"/>
</dbReference>
<feature type="transmembrane region" description="Helical" evidence="2">
    <location>
        <begin position="888"/>
        <end position="906"/>
    </location>
</feature>
<keyword evidence="1" id="KW-0802">TPR repeat</keyword>
<feature type="repeat" description="TPR" evidence="1">
    <location>
        <begin position="144"/>
        <end position="177"/>
    </location>
</feature>
<dbReference type="Gene3D" id="1.25.40.10">
    <property type="entry name" value="Tetratricopeptide repeat domain"/>
    <property type="match status" value="2"/>
</dbReference>
<dbReference type="InterPro" id="IPR011990">
    <property type="entry name" value="TPR-like_helical_dom_sf"/>
</dbReference>
<dbReference type="SMART" id="SM00028">
    <property type="entry name" value="TPR"/>
    <property type="match status" value="4"/>
</dbReference>
<sequence>MRFFLIFCLLPIIYSSYGQDVELMRIVNSTNPIEFREAQIDSLIKKKDAENMGEELAEFYHDLASKWYQNNWWEQGDGTDIQKAIYYTKKAYNYKSSMPSLNKGSLEKTMFNMAFFNYLSGKVYKAEDYYQLLIETGSDKRLAQKARRYLGMLYLKMGDFYKALESFNNIIMKDETVPGNETILIEVHLNIADTYSQMGIKENSTKIKNHLVAADSLLTQSGITDFYFTDDINHTEGDRLLEIGQFDKAIIYHQKVLKDSSNLYDYDVSLVLNSLAKSHINLNQFSLAENYLSKAIKYNPDNSNTYENIGNLHQVQNDFKKALFNYQKAITWTTNKNNEIDISNQPKFEELELSANKLFLLNHLVAKANCWLAYYKHDAKTEYLNQSLKTFSLADKLMDMIRFESTENKSKLFWREKGASLYTKAVEVCFLLKKPNEAFYFIERNKALLLLEDISNEQAKAIVHLPDSIAQREFNLKQAIFLSENELQINPDRTNTALEKLKNKVYTAKNTYNDFTDSLSTVFPEYAKLKKKVSILPYANFKKIYISEDEVVLQYILNDKQGYGLLSTENNVQFFKLQNVQDLNQEIVELYGSLTDLTMNRTKVSQYNQLSHNIFKQLVPEQVYKEIRGKKLTIISDYILQQIPFEAFVVENDPARYLIEDTEIRYAYSMSYLDAKSNISDTAQKELYAVAPIQFPSLNLPNLAFSGTEVKEVQKIFPGTIALNGDATKSAFINNFTDYKIVHLSTHADVGKNEDPWIAFSDNKMFLNEIYATKNRAEMVVLSACNTSIGELKNGEGAMSLARGFFHSGAKSVISSLWSTYDKSSKELMTAFYTALRKGNTKSEAMRKAKLDYIQKYRESAIAPAYWSALIVIGDNTPLDNQKGFLPIWSWVAVCVILFAILYFLFRRKKQIF</sequence>
<evidence type="ECO:0000256" key="1">
    <source>
        <dbReference type="PROSITE-ProRule" id="PRU00339"/>
    </source>
</evidence>
<evidence type="ECO:0000259" key="3">
    <source>
        <dbReference type="Pfam" id="PF12770"/>
    </source>
</evidence>
<dbReference type="Proteomes" id="UP000540519">
    <property type="component" value="Unassembled WGS sequence"/>
</dbReference>
<gene>
    <name evidence="4" type="ORF">D9O36_20275</name>
</gene>
<dbReference type="Pfam" id="PF13181">
    <property type="entry name" value="TPR_8"/>
    <property type="match status" value="1"/>
</dbReference>
<dbReference type="PANTHER" id="PTHR10098">
    <property type="entry name" value="RAPSYN-RELATED"/>
    <property type="match status" value="1"/>
</dbReference>
<organism evidence="4 5">
    <name type="scientific">Zobellia amurskyensis</name>
    <dbReference type="NCBI Taxonomy" id="248905"/>
    <lineage>
        <taxon>Bacteria</taxon>
        <taxon>Pseudomonadati</taxon>
        <taxon>Bacteroidota</taxon>
        <taxon>Flavobacteriia</taxon>
        <taxon>Flavobacteriales</taxon>
        <taxon>Flavobacteriaceae</taxon>
        <taxon>Zobellia</taxon>
    </lineage>
</organism>
<dbReference type="PROSITE" id="PS50005">
    <property type="entry name" value="TPR"/>
    <property type="match status" value="3"/>
</dbReference>
<dbReference type="AlphaFoldDB" id="A0A7X3D3H3"/>
<keyword evidence="5" id="KW-1185">Reference proteome</keyword>
<reference evidence="4 5" key="1">
    <citation type="journal article" date="2019" name="Mar. Drugs">
        <title>Comparative Genomics and CAZyme Genome Repertoires of Marine Zobellia amurskyensis KMM 3526(T) and Zobellia laminariae KMM 3676(T).</title>
        <authorList>
            <person name="Chernysheva N."/>
            <person name="Bystritskaya E."/>
            <person name="Stenkova A."/>
            <person name="Golovkin I."/>
            <person name="Nedashkovskaya O."/>
            <person name="Isaeva M."/>
        </authorList>
    </citation>
    <scope>NUCLEOTIDE SEQUENCE [LARGE SCALE GENOMIC DNA]</scope>
    <source>
        <strain evidence="4 5">KMM 3526</strain>
    </source>
</reference>
<name>A0A7X3D3H3_9FLAO</name>
<keyword evidence="2" id="KW-0812">Transmembrane</keyword>
<accession>A0A7X3D3H3</accession>
<dbReference type="OrthoDB" id="9771112at2"/>
<evidence type="ECO:0000256" key="2">
    <source>
        <dbReference type="SAM" id="Phobius"/>
    </source>
</evidence>
<keyword evidence="2" id="KW-1133">Transmembrane helix</keyword>
<comment type="caution">
    <text evidence="4">The sequence shown here is derived from an EMBL/GenBank/DDBJ whole genome shotgun (WGS) entry which is preliminary data.</text>
</comment>
<feature type="repeat" description="TPR" evidence="1">
    <location>
        <begin position="303"/>
        <end position="336"/>
    </location>
</feature>